<evidence type="ECO:0000256" key="9">
    <source>
        <dbReference type="ARBA" id="ARBA00023242"/>
    </source>
</evidence>
<keyword evidence="3" id="KW-0863">Zinc-finger</keyword>
<dbReference type="PRINTS" id="PR00398">
    <property type="entry name" value="STRDHORMONER"/>
</dbReference>
<evidence type="ECO:0000256" key="3">
    <source>
        <dbReference type="ARBA" id="ARBA00022771"/>
    </source>
</evidence>
<dbReference type="GO" id="GO:0008270">
    <property type="term" value="F:zinc ion binding"/>
    <property type="evidence" value="ECO:0007669"/>
    <property type="project" value="UniProtKB-KW"/>
</dbReference>
<reference evidence="14" key="1">
    <citation type="journal article" date="2006" name="Science">
        <title>Ancient noncoding elements conserved in the human genome.</title>
        <authorList>
            <person name="Venkatesh B."/>
            <person name="Kirkness E.F."/>
            <person name="Loh Y.H."/>
            <person name="Halpern A.L."/>
            <person name="Lee A.P."/>
            <person name="Johnson J."/>
            <person name="Dandona N."/>
            <person name="Viswanathan L.D."/>
            <person name="Tay A."/>
            <person name="Venter J.C."/>
            <person name="Strausberg R.L."/>
            <person name="Brenner S."/>
        </authorList>
    </citation>
    <scope>NUCLEOTIDE SEQUENCE [LARGE SCALE GENOMIC DNA]</scope>
</reference>
<evidence type="ECO:0000256" key="2">
    <source>
        <dbReference type="ARBA" id="ARBA00022723"/>
    </source>
</evidence>
<evidence type="ECO:0000313" key="14">
    <source>
        <dbReference type="Proteomes" id="UP000314986"/>
    </source>
</evidence>
<evidence type="ECO:0000256" key="6">
    <source>
        <dbReference type="ARBA" id="ARBA00023125"/>
    </source>
</evidence>
<dbReference type="InterPro" id="IPR001628">
    <property type="entry name" value="Znf_hrmn_rcpt"/>
</dbReference>
<feature type="signal peptide" evidence="11">
    <location>
        <begin position="1"/>
        <end position="20"/>
    </location>
</feature>
<evidence type="ECO:0000256" key="7">
    <source>
        <dbReference type="ARBA" id="ARBA00023163"/>
    </source>
</evidence>
<evidence type="ECO:0000259" key="12">
    <source>
        <dbReference type="PROSITE" id="PS51030"/>
    </source>
</evidence>
<reference evidence="14" key="3">
    <citation type="journal article" date="2014" name="Nature">
        <title>Elephant shark genome provides unique insights into gnathostome evolution.</title>
        <authorList>
            <consortium name="International Elephant Shark Genome Sequencing Consortium"/>
            <person name="Venkatesh B."/>
            <person name="Lee A.P."/>
            <person name="Ravi V."/>
            <person name="Maurya A.K."/>
            <person name="Lian M.M."/>
            <person name="Swann J.B."/>
            <person name="Ohta Y."/>
            <person name="Flajnik M.F."/>
            <person name="Sutoh Y."/>
            <person name="Kasahara M."/>
            <person name="Hoon S."/>
            <person name="Gangu V."/>
            <person name="Roy S.W."/>
            <person name="Irimia M."/>
            <person name="Korzh V."/>
            <person name="Kondrychyn I."/>
            <person name="Lim Z.W."/>
            <person name="Tay B.H."/>
            <person name="Tohari S."/>
            <person name="Kong K.W."/>
            <person name="Ho S."/>
            <person name="Lorente-Galdos B."/>
            <person name="Quilez J."/>
            <person name="Marques-Bonet T."/>
            <person name="Raney B.J."/>
            <person name="Ingham P.W."/>
            <person name="Tay A."/>
            <person name="Hillier L.W."/>
            <person name="Minx P."/>
            <person name="Boehm T."/>
            <person name="Wilson R.K."/>
            <person name="Brenner S."/>
            <person name="Warren W.C."/>
        </authorList>
    </citation>
    <scope>NUCLEOTIDE SEQUENCE [LARGE SCALE GENOMIC DNA]</scope>
</reference>
<organism evidence="13 14">
    <name type="scientific">Callorhinchus milii</name>
    <name type="common">Ghost shark</name>
    <dbReference type="NCBI Taxonomy" id="7868"/>
    <lineage>
        <taxon>Eukaryota</taxon>
        <taxon>Metazoa</taxon>
        <taxon>Chordata</taxon>
        <taxon>Craniata</taxon>
        <taxon>Vertebrata</taxon>
        <taxon>Chondrichthyes</taxon>
        <taxon>Holocephali</taxon>
        <taxon>Chimaeriformes</taxon>
        <taxon>Callorhinchidae</taxon>
        <taxon>Callorhinchus</taxon>
    </lineage>
</organism>
<feature type="compositionally biased region" description="Low complexity" evidence="10">
    <location>
        <begin position="196"/>
        <end position="212"/>
    </location>
</feature>
<keyword evidence="2" id="KW-0479">Metal-binding</keyword>
<dbReference type="AlphaFoldDB" id="A0A4W3GLP5"/>
<evidence type="ECO:0000256" key="1">
    <source>
        <dbReference type="ARBA" id="ARBA00004123"/>
    </source>
</evidence>
<dbReference type="SMART" id="SM00399">
    <property type="entry name" value="ZnF_C4"/>
    <property type="match status" value="1"/>
</dbReference>
<dbReference type="GO" id="GO:0000978">
    <property type="term" value="F:RNA polymerase II cis-regulatory region sequence-specific DNA binding"/>
    <property type="evidence" value="ECO:0007669"/>
    <property type="project" value="TreeGrafter"/>
</dbReference>
<dbReference type="PRINTS" id="PR00047">
    <property type="entry name" value="STROIDFINGER"/>
</dbReference>
<evidence type="ECO:0000256" key="4">
    <source>
        <dbReference type="ARBA" id="ARBA00022833"/>
    </source>
</evidence>
<protein>
    <recommendedName>
        <fullName evidence="12">Nuclear receptor domain-containing protein</fullName>
    </recommendedName>
</protein>
<keyword evidence="7" id="KW-0804">Transcription</keyword>
<feature type="domain" description="Nuclear receptor" evidence="12">
    <location>
        <begin position="1"/>
        <end position="85"/>
    </location>
</feature>
<keyword evidence="6" id="KW-0238">DNA-binding</keyword>
<keyword evidence="14" id="KW-1185">Reference proteome</keyword>
<name>A0A4W3GLP5_CALMI</name>
<dbReference type="PANTHER" id="PTHR24086">
    <property type="entry name" value="NUCLEAR RECEPTOR SUBFAMILY 5 GROUP A"/>
    <property type="match status" value="1"/>
</dbReference>
<evidence type="ECO:0000313" key="13">
    <source>
        <dbReference type="Ensembl" id="ENSCMIP00000004326.1"/>
    </source>
</evidence>
<accession>A0A4W3GLP5</accession>
<reference evidence="13" key="4">
    <citation type="submission" date="2025-08" db="UniProtKB">
        <authorList>
            <consortium name="Ensembl"/>
        </authorList>
    </citation>
    <scope>IDENTIFICATION</scope>
</reference>
<evidence type="ECO:0000256" key="10">
    <source>
        <dbReference type="SAM" id="MobiDB-lite"/>
    </source>
</evidence>
<dbReference type="SUPFAM" id="SSF57716">
    <property type="entry name" value="Glucocorticoid receptor-like (DNA-binding domain)"/>
    <property type="match status" value="1"/>
</dbReference>
<keyword evidence="11" id="KW-0732">Signal</keyword>
<dbReference type="InterPro" id="IPR016355">
    <property type="entry name" value="NR5-like"/>
</dbReference>
<keyword evidence="8" id="KW-0675">Receptor</keyword>
<dbReference type="SUPFAM" id="SSF48508">
    <property type="entry name" value="Nuclear receptor ligand-binding domain"/>
    <property type="match status" value="1"/>
</dbReference>
<dbReference type="InterPro" id="IPR001723">
    <property type="entry name" value="Nuclear_hrmn_rcpt"/>
</dbReference>
<proteinExistence type="predicted"/>
<dbReference type="InterPro" id="IPR013088">
    <property type="entry name" value="Znf_NHR/GATA"/>
</dbReference>
<dbReference type="Gene3D" id="3.30.50.10">
    <property type="entry name" value="Erythroid Transcription Factor GATA-1, subunit A"/>
    <property type="match status" value="1"/>
</dbReference>
<dbReference type="STRING" id="7868.ENSCMIP00000004326"/>
<keyword evidence="4" id="KW-0862">Zinc</keyword>
<dbReference type="PANTHER" id="PTHR24086:SF42">
    <property type="entry name" value="NR5A5 PROTEIN"/>
    <property type="match status" value="1"/>
</dbReference>
<keyword evidence="9" id="KW-0539">Nucleus</keyword>
<dbReference type="GO" id="GO:0090575">
    <property type="term" value="C:RNA polymerase II transcription regulator complex"/>
    <property type="evidence" value="ECO:0007669"/>
    <property type="project" value="TreeGrafter"/>
</dbReference>
<dbReference type="Gene3D" id="1.10.565.10">
    <property type="entry name" value="Retinoid X Receptor"/>
    <property type="match status" value="1"/>
</dbReference>
<sequence>MSVCVCLCVRVCICIPVCVCVYVCVYMNVCERVCGFFKRTVQNNKRYTCVDTQSCRIDKLQRKRCPFCRFQKCLSVGMRLEAVRGDRMRGGRNKFGPLYKQDRALKQQKRALVGPAIGGRIELEGFPASPSPPGPGQSPHPPSRPYTWAYRALAPSSDDHEASLFSAPHHCQPSAYPQAPAPPGGPWPHVKSERQASACSGPPAEPSPAAEGPPRDPAALQLIDELRRSEPDELQLRSRILSYLQQEQATRGRQARLSTFGLMYKMADQSLFSLVEWARSCLYFKELKVGFPMASCFKGSLAVTHTERHTHTHTETYTHTHTHRDRHTQTRRRAHRHAHTQTHIQRHTHTHTQDIRTHTQRHTRTHRDTHTQIHIERQTQTRAHTWRRTRTRVRTRLCLPLRQKEPPACQSIGGSLSGLKIPSNNSVTLWGRRRSQSA</sequence>
<feature type="region of interest" description="Disordered" evidence="10">
    <location>
        <begin position="159"/>
        <end position="216"/>
    </location>
</feature>
<evidence type="ECO:0000256" key="8">
    <source>
        <dbReference type="ARBA" id="ARBA00023170"/>
    </source>
</evidence>
<dbReference type="GO" id="GO:0009888">
    <property type="term" value="P:tissue development"/>
    <property type="evidence" value="ECO:0007669"/>
    <property type="project" value="TreeGrafter"/>
</dbReference>
<feature type="region of interest" description="Disordered" evidence="10">
    <location>
        <begin position="122"/>
        <end position="147"/>
    </location>
</feature>
<dbReference type="InParanoid" id="A0A4W3GLP5"/>
<feature type="compositionally biased region" description="Pro residues" evidence="10">
    <location>
        <begin position="129"/>
        <end position="144"/>
    </location>
</feature>
<feature type="chain" id="PRO_5021401965" description="Nuclear receptor domain-containing protein" evidence="11">
    <location>
        <begin position="21"/>
        <end position="438"/>
    </location>
</feature>
<comment type="subcellular location">
    <subcellularLocation>
        <location evidence="1">Nucleus</location>
    </subcellularLocation>
</comment>
<dbReference type="PROSITE" id="PS51030">
    <property type="entry name" value="NUCLEAR_REC_DBD_2"/>
    <property type="match status" value="1"/>
</dbReference>
<feature type="compositionally biased region" description="Basic residues" evidence="10">
    <location>
        <begin position="338"/>
        <end position="350"/>
    </location>
</feature>
<dbReference type="Proteomes" id="UP000314986">
    <property type="component" value="Unassembled WGS sequence"/>
</dbReference>
<dbReference type="Pfam" id="PF00105">
    <property type="entry name" value="zf-C4"/>
    <property type="match status" value="1"/>
</dbReference>
<evidence type="ECO:0000256" key="11">
    <source>
        <dbReference type="SAM" id="SignalP"/>
    </source>
</evidence>
<evidence type="ECO:0000256" key="5">
    <source>
        <dbReference type="ARBA" id="ARBA00023015"/>
    </source>
</evidence>
<dbReference type="Ensembl" id="ENSCMIT00000004487.1">
    <property type="protein sequence ID" value="ENSCMIP00000004326.1"/>
    <property type="gene ID" value="ENSCMIG00000002581.1"/>
</dbReference>
<dbReference type="GeneTree" id="ENSGT00940000153391"/>
<keyword evidence="5" id="KW-0805">Transcription regulation</keyword>
<feature type="region of interest" description="Disordered" evidence="10">
    <location>
        <begin position="338"/>
        <end position="371"/>
    </location>
</feature>
<dbReference type="InterPro" id="IPR035500">
    <property type="entry name" value="NHR-like_dom_sf"/>
</dbReference>
<dbReference type="GO" id="GO:0009755">
    <property type="term" value="P:hormone-mediated signaling pathway"/>
    <property type="evidence" value="ECO:0007669"/>
    <property type="project" value="TreeGrafter"/>
</dbReference>
<reference evidence="14" key="2">
    <citation type="journal article" date="2007" name="PLoS Biol.">
        <title>Survey sequencing and comparative analysis of the elephant shark (Callorhinchus milii) genome.</title>
        <authorList>
            <person name="Venkatesh B."/>
            <person name="Kirkness E.F."/>
            <person name="Loh Y.H."/>
            <person name="Halpern A.L."/>
            <person name="Lee A.P."/>
            <person name="Johnson J."/>
            <person name="Dandona N."/>
            <person name="Viswanathan L.D."/>
            <person name="Tay A."/>
            <person name="Venter J.C."/>
            <person name="Strausberg R.L."/>
            <person name="Brenner S."/>
        </authorList>
    </citation>
    <scope>NUCLEOTIDE SEQUENCE [LARGE SCALE GENOMIC DNA]</scope>
</reference>
<reference evidence="13" key="5">
    <citation type="submission" date="2025-09" db="UniProtKB">
        <authorList>
            <consortium name="Ensembl"/>
        </authorList>
    </citation>
    <scope>IDENTIFICATION</scope>
</reference>
<dbReference type="GO" id="GO:0004879">
    <property type="term" value="F:nuclear receptor activity"/>
    <property type="evidence" value="ECO:0007669"/>
    <property type="project" value="InterPro"/>
</dbReference>